<feature type="transmembrane region" description="Helical" evidence="6">
    <location>
        <begin position="365"/>
        <end position="385"/>
    </location>
</feature>
<dbReference type="PANTHER" id="PTHR43124">
    <property type="entry name" value="PURINE EFFLUX PUMP PBUE"/>
    <property type="match status" value="1"/>
</dbReference>
<evidence type="ECO:0000259" key="7">
    <source>
        <dbReference type="PROSITE" id="PS50850"/>
    </source>
</evidence>
<accession>A0ABU6JS16</accession>
<dbReference type="RefSeq" id="WP_327618080.1">
    <property type="nucleotide sequence ID" value="NZ_JAYWTM010000007.1"/>
</dbReference>
<proteinExistence type="predicted"/>
<evidence type="ECO:0000256" key="4">
    <source>
        <dbReference type="ARBA" id="ARBA00022989"/>
    </source>
</evidence>
<dbReference type="InterPro" id="IPR020846">
    <property type="entry name" value="MFS_dom"/>
</dbReference>
<evidence type="ECO:0000256" key="6">
    <source>
        <dbReference type="SAM" id="Phobius"/>
    </source>
</evidence>
<dbReference type="EMBL" id="JAYWTM010000007">
    <property type="protein sequence ID" value="MEC5343099.1"/>
    <property type="molecule type" value="Genomic_DNA"/>
</dbReference>
<dbReference type="Gene3D" id="1.20.1250.20">
    <property type="entry name" value="MFS general substrate transporter like domains"/>
    <property type="match status" value="1"/>
</dbReference>
<name>A0ABU6JS16_9GAMM</name>
<comment type="caution">
    <text evidence="8">The sequence shown here is derived from an EMBL/GenBank/DDBJ whole genome shotgun (WGS) entry which is preliminary data.</text>
</comment>
<evidence type="ECO:0000256" key="1">
    <source>
        <dbReference type="ARBA" id="ARBA00004651"/>
    </source>
</evidence>
<keyword evidence="4 6" id="KW-1133">Transmembrane helix</keyword>
<feature type="transmembrane region" description="Helical" evidence="6">
    <location>
        <begin position="172"/>
        <end position="196"/>
    </location>
</feature>
<dbReference type="InterPro" id="IPR036259">
    <property type="entry name" value="MFS_trans_sf"/>
</dbReference>
<feature type="transmembrane region" description="Helical" evidence="6">
    <location>
        <begin position="138"/>
        <end position="160"/>
    </location>
</feature>
<dbReference type="InterPro" id="IPR011701">
    <property type="entry name" value="MFS"/>
</dbReference>
<keyword evidence="9" id="KW-1185">Reference proteome</keyword>
<feature type="transmembrane region" description="Helical" evidence="6">
    <location>
        <begin position="84"/>
        <end position="103"/>
    </location>
</feature>
<dbReference type="SUPFAM" id="SSF103473">
    <property type="entry name" value="MFS general substrate transporter"/>
    <property type="match status" value="1"/>
</dbReference>
<organism evidence="8 9">
    <name type="scientific">Brenneria populi</name>
    <dbReference type="NCBI Taxonomy" id="1505588"/>
    <lineage>
        <taxon>Bacteria</taxon>
        <taxon>Pseudomonadati</taxon>
        <taxon>Pseudomonadota</taxon>
        <taxon>Gammaproteobacteria</taxon>
        <taxon>Enterobacterales</taxon>
        <taxon>Pectobacteriaceae</taxon>
        <taxon>Brenneria</taxon>
    </lineage>
</organism>
<keyword evidence="3 6" id="KW-0812">Transmembrane</keyword>
<feature type="transmembrane region" description="Helical" evidence="6">
    <location>
        <begin position="16"/>
        <end position="40"/>
    </location>
</feature>
<gene>
    <name evidence="8" type="ORF">VSX58_10900</name>
</gene>
<feature type="transmembrane region" description="Helical" evidence="6">
    <location>
        <begin position="217"/>
        <end position="238"/>
    </location>
</feature>
<dbReference type="PANTHER" id="PTHR43124:SF3">
    <property type="entry name" value="CHLORAMPHENICOL EFFLUX PUMP RV0191"/>
    <property type="match status" value="1"/>
</dbReference>
<keyword evidence="5 6" id="KW-0472">Membrane</keyword>
<feature type="transmembrane region" description="Helical" evidence="6">
    <location>
        <begin position="109"/>
        <end position="131"/>
    </location>
</feature>
<feature type="transmembrane region" description="Helical" evidence="6">
    <location>
        <begin position="305"/>
        <end position="324"/>
    </location>
</feature>
<dbReference type="InterPro" id="IPR050189">
    <property type="entry name" value="MFS_Efflux_Transporters"/>
</dbReference>
<protein>
    <submittedName>
        <fullName evidence="8">MFS transporter</fullName>
    </submittedName>
</protein>
<dbReference type="PROSITE" id="PS50850">
    <property type="entry name" value="MFS"/>
    <property type="match status" value="1"/>
</dbReference>
<sequence length="397" mass="39377">MSGVGTQGLDCGWRNWLAVAMLGVGAFVVVATELAPIGMLSGIAGDLAQSPGRTGLVVTAYAWIGALAALAAVLTVSGWPRRPLLLGMMLLLALSNGAAAASGSFNALLAARLLGALAHGAFWAMAATLGAQLVPARLIGRATAIIFGGVSVASVLGVPLVNVISNHAGWRAAFACLSLLALAAGLALAISLPRMAGGICLRPTQLLSVLGNGELRWLYAIAAGAIVAHFAVFTYVEVLLSSRMRVSAEWVAICLFAFGAAGIAGNLLCGVLIDHCLKGMLAAALLTTALCLLAIGSGIAQGAAAATLLALGWGMAVSVLFVGIQAGAIRLAGDAALPASAISAAIFNSALGAGALAGAGVLESWGSGALCLSAAAIAALCSGLVRQLRRANAAPEN</sequence>
<feature type="domain" description="Major facilitator superfamily (MFS) profile" evidence="7">
    <location>
        <begin position="18"/>
        <end position="390"/>
    </location>
</feature>
<comment type="subcellular location">
    <subcellularLocation>
        <location evidence="1">Cell membrane</location>
        <topology evidence="1">Multi-pass membrane protein</topology>
    </subcellularLocation>
</comment>
<evidence type="ECO:0000256" key="5">
    <source>
        <dbReference type="ARBA" id="ARBA00023136"/>
    </source>
</evidence>
<evidence type="ECO:0000313" key="8">
    <source>
        <dbReference type="EMBL" id="MEC5343099.1"/>
    </source>
</evidence>
<feature type="transmembrane region" description="Helical" evidence="6">
    <location>
        <begin position="280"/>
        <end position="299"/>
    </location>
</feature>
<dbReference type="Proteomes" id="UP001309705">
    <property type="component" value="Unassembled WGS sequence"/>
</dbReference>
<evidence type="ECO:0000313" key="9">
    <source>
        <dbReference type="Proteomes" id="UP001309705"/>
    </source>
</evidence>
<evidence type="ECO:0000256" key="3">
    <source>
        <dbReference type="ARBA" id="ARBA00022692"/>
    </source>
</evidence>
<feature type="transmembrane region" description="Helical" evidence="6">
    <location>
        <begin position="60"/>
        <end position="77"/>
    </location>
</feature>
<keyword evidence="2" id="KW-1003">Cell membrane</keyword>
<feature type="transmembrane region" description="Helical" evidence="6">
    <location>
        <begin position="336"/>
        <end position="359"/>
    </location>
</feature>
<feature type="transmembrane region" description="Helical" evidence="6">
    <location>
        <begin position="250"/>
        <end position="273"/>
    </location>
</feature>
<reference evidence="8 9" key="1">
    <citation type="journal article" date="2017" name="Int. J. Syst. Evol. Microbiol.">
        <title>Brenneria populi subsp. brevivirga subsp. nov. isolated from symptomatic bark of Populus x euramericana canker, and description of Brenneria populi subsp. populi subsp. nov.</title>
        <authorList>
            <person name="Zheng M.H."/>
            <person name="Piao C.G."/>
            <person name="Xue H."/>
            <person name="Guo M.W."/>
            <person name="Li Y."/>
        </authorList>
    </citation>
    <scope>NUCLEOTIDE SEQUENCE [LARGE SCALE GENOMIC DNA]</scope>
    <source>
        <strain evidence="8 9">D9-5</strain>
    </source>
</reference>
<evidence type="ECO:0000256" key="2">
    <source>
        <dbReference type="ARBA" id="ARBA00022475"/>
    </source>
</evidence>
<dbReference type="Pfam" id="PF07690">
    <property type="entry name" value="MFS_1"/>
    <property type="match status" value="1"/>
</dbReference>